<accession>A0A813HKT7</accession>
<organism evidence="1 2">
    <name type="scientific">Polarella glacialis</name>
    <name type="common">Dinoflagellate</name>
    <dbReference type="NCBI Taxonomy" id="89957"/>
    <lineage>
        <taxon>Eukaryota</taxon>
        <taxon>Sar</taxon>
        <taxon>Alveolata</taxon>
        <taxon>Dinophyceae</taxon>
        <taxon>Suessiales</taxon>
        <taxon>Suessiaceae</taxon>
        <taxon>Polarella</taxon>
    </lineage>
</organism>
<sequence length="180" mass="17916">MALDVPSCKAFTQRTGAIGAVAAGIANATGVDVKSLEVALTCSRRLTSEGLSARRLEAVNGAYEITVPEGSATITSDSVSSAITKAGSDGLTTKIAAAMTAVGITDIAVKVDSISTPTVSTFKAEVAATTTTTSQISTTKAGSQTELAATTTKATSSTANMQASSLALEVLFSAVAFASV</sequence>
<protein>
    <submittedName>
        <fullName evidence="1">Uncharacterized protein</fullName>
    </submittedName>
</protein>
<dbReference type="Proteomes" id="UP000626109">
    <property type="component" value="Unassembled WGS sequence"/>
</dbReference>
<reference evidence="1" key="1">
    <citation type="submission" date="2021-02" db="EMBL/GenBank/DDBJ databases">
        <authorList>
            <person name="Dougan E. K."/>
            <person name="Rhodes N."/>
            <person name="Thang M."/>
            <person name="Chan C."/>
        </authorList>
    </citation>
    <scope>NUCLEOTIDE SEQUENCE</scope>
</reference>
<evidence type="ECO:0000313" key="1">
    <source>
        <dbReference type="EMBL" id="CAE8638147.1"/>
    </source>
</evidence>
<dbReference type="AlphaFoldDB" id="A0A813HKT7"/>
<name>A0A813HKT7_POLGL</name>
<gene>
    <name evidence="1" type="ORF">PGLA2088_LOCUS1771</name>
</gene>
<comment type="caution">
    <text evidence="1">The sequence shown here is derived from an EMBL/GenBank/DDBJ whole genome shotgun (WGS) entry which is preliminary data.</text>
</comment>
<dbReference type="EMBL" id="CAJNNW010001401">
    <property type="protein sequence ID" value="CAE8638147.1"/>
    <property type="molecule type" value="Genomic_DNA"/>
</dbReference>
<proteinExistence type="predicted"/>
<evidence type="ECO:0000313" key="2">
    <source>
        <dbReference type="Proteomes" id="UP000626109"/>
    </source>
</evidence>